<feature type="compositionally biased region" description="Polar residues" evidence="1">
    <location>
        <begin position="354"/>
        <end position="367"/>
    </location>
</feature>
<dbReference type="EMBL" id="JABSTR010000011">
    <property type="protein sequence ID" value="KAH9381649.1"/>
    <property type="molecule type" value="Genomic_DNA"/>
</dbReference>
<feature type="compositionally biased region" description="Polar residues" evidence="1">
    <location>
        <begin position="144"/>
        <end position="157"/>
    </location>
</feature>
<keyword evidence="3" id="KW-1185">Reference proteome</keyword>
<name>A0A9J6H3P8_HAELO</name>
<sequence length="455" mass="49590">MELEEAVLRQMVCRRAYHIWDRRYIGPTLALVNAKLQDAGLLYEELACTLQDLDRRWSSDDGGQRARWPGVIHDLLAFLTTARAAMALLENLKAMILPGLVAQLETMQPRKKAATMLSLLKTHAAGSSRPHSPPRSEHGVPAASSPSVRSMCSTTRPTAGDDSSYRSASTNSVTRFITAASSVERSGGRERTLRLLNPPATARRGHGNVVRVQCIAIPATETARVFSRRLRIPPLPKHMHPDANPERRLARAKALTKMYAQDTSAYYVDAEPYPGRPDAYAVAVISAATGALKTAASIRTTHTTLAEEFAIALALTQLPCTTILSDSRLAILRFATNQLAPPPYGSAPPPGHPQSSPDSHGSRPTPTYRTAELLTGMRRRTARALISRAAVHDPARSVQQPPPPPNPRRSSHTFGSSMLSLDYPMPLLQPRSLLVALADLFACPELFAEYDTEAP</sequence>
<comment type="caution">
    <text evidence="2">The sequence shown here is derived from an EMBL/GenBank/DDBJ whole genome shotgun (WGS) entry which is preliminary data.</text>
</comment>
<evidence type="ECO:0000256" key="1">
    <source>
        <dbReference type="SAM" id="MobiDB-lite"/>
    </source>
</evidence>
<evidence type="ECO:0000313" key="3">
    <source>
        <dbReference type="Proteomes" id="UP000821853"/>
    </source>
</evidence>
<evidence type="ECO:0000313" key="2">
    <source>
        <dbReference type="EMBL" id="KAH9381649.1"/>
    </source>
</evidence>
<feature type="compositionally biased region" description="Pro residues" evidence="1">
    <location>
        <begin position="341"/>
        <end position="352"/>
    </location>
</feature>
<protein>
    <submittedName>
        <fullName evidence="2">Uncharacterized protein</fullName>
    </submittedName>
</protein>
<dbReference type="Proteomes" id="UP000821853">
    <property type="component" value="Chromosome 9"/>
</dbReference>
<reference evidence="2 3" key="1">
    <citation type="journal article" date="2020" name="Cell">
        <title>Large-Scale Comparative Analyses of Tick Genomes Elucidate Their Genetic Diversity and Vector Capacities.</title>
        <authorList>
            <consortium name="Tick Genome and Microbiome Consortium (TIGMIC)"/>
            <person name="Jia N."/>
            <person name="Wang J."/>
            <person name="Shi W."/>
            <person name="Du L."/>
            <person name="Sun Y."/>
            <person name="Zhan W."/>
            <person name="Jiang J.F."/>
            <person name="Wang Q."/>
            <person name="Zhang B."/>
            <person name="Ji P."/>
            <person name="Bell-Sakyi L."/>
            <person name="Cui X.M."/>
            <person name="Yuan T.T."/>
            <person name="Jiang B.G."/>
            <person name="Yang W.F."/>
            <person name="Lam T.T."/>
            <person name="Chang Q.C."/>
            <person name="Ding S.J."/>
            <person name="Wang X.J."/>
            <person name="Zhu J.G."/>
            <person name="Ruan X.D."/>
            <person name="Zhao L."/>
            <person name="Wei J.T."/>
            <person name="Ye R.Z."/>
            <person name="Que T.C."/>
            <person name="Du C.H."/>
            <person name="Zhou Y.H."/>
            <person name="Cheng J.X."/>
            <person name="Dai P.F."/>
            <person name="Guo W.B."/>
            <person name="Han X.H."/>
            <person name="Huang E.J."/>
            <person name="Li L.F."/>
            <person name="Wei W."/>
            <person name="Gao Y.C."/>
            <person name="Liu J.Z."/>
            <person name="Shao H.Z."/>
            <person name="Wang X."/>
            <person name="Wang C.C."/>
            <person name="Yang T.C."/>
            <person name="Huo Q.B."/>
            <person name="Li W."/>
            <person name="Chen H.Y."/>
            <person name="Chen S.E."/>
            <person name="Zhou L.G."/>
            <person name="Ni X.B."/>
            <person name="Tian J.H."/>
            <person name="Sheng Y."/>
            <person name="Liu T."/>
            <person name="Pan Y.S."/>
            <person name="Xia L.Y."/>
            <person name="Li J."/>
            <person name="Zhao F."/>
            <person name="Cao W.C."/>
        </authorList>
    </citation>
    <scope>NUCLEOTIDE SEQUENCE [LARGE SCALE GENOMIC DNA]</scope>
    <source>
        <strain evidence="2">HaeL-2018</strain>
    </source>
</reference>
<feature type="region of interest" description="Disordered" evidence="1">
    <location>
        <begin position="123"/>
        <end position="170"/>
    </location>
</feature>
<feature type="region of interest" description="Disordered" evidence="1">
    <location>
        <begin position="341"/>
        <end position="367"/>
    </location>
</feature>
<proteinExistence type="predicted"/>
<dbReference type="OrthoDB" id="6494175at2759"/>
<accession>A0A9J6H3P8</accession>
<organism evidence="2 3">
    <name type="scientific">Haemaphysalis longicornis</name>
    <name type="common">Bush tick</name>
    <dbReference type="NCBI Taxonomy" id="44386"/>
    <lineage>
        <taxon>Eukaryota</taxon>
        <taxon>Metazoa</taxon>
        <taxon>Ecdysozoa</taxon>
        <taxon>Arthropoda</taxon>
        <taxon>Chelicerata</taxon>
        <taxon>Arachnida</taxon>
        <taxon>Acari</taxon>
        <taxon>Parasitiformes</taxon>
        <taxon>Ixodida</taxon>
        <taxon>Ixodoidea</taxon>
        <taxon>Ixodidae</taxon>
        <taxon>Haemaphysalinae</taxon>
        <taxon>Haemaphysalis</taxon>
    </lineage>
</organism>
<dbReference type="VEuPathDB" id="VectorBase:HLOH_045811"/>
<feature type="region of interest" description="Disordered" evidence="1">
    <location>
        <begin position="389"/>
        <end position="415"/>
    </location>
</feature>
<dbReference type="AlphaFoldDB" id="A0A9J6H3P8"/>
<gene>
    <name evidence="2" type="ORF">HPB48_017054</name>
</gene>